<evidence type="ECO:0000256" key="3">
    <source>
        <dbReference type="ARBA" id="ARBA00008784"/>
    </source>
</evidence>
<dbReference type="Proteomes" id="UP000027936">
    <property type="component" value="Unassembled WGS sequence"/>
</dbReference>
<dbReference type="Pfam" id="PF00903">
    <property type="entry name" value="Glyoxalase"/>
    <property type="match status" value="1"/>
</dbReference>
<dbReference type="PATRIC" id="fig|1348973.3.peg.1726"/>
<evidence type="ECO:0000256" key="13">
    <source>
        <dbReference type="ARBA" id="ARBA00030369"/>
    </source>
</evidence>
<evidence type="ECO:0000259" key="16">
    <source>
        <dbReference type="PROSITE" id="PS51819"/>
    </source>
</evidence>
<dbReference type="NCBIfam" id="TIGR03211">
    <property type="entry name" value="catechol_2_3"/>
    <property type="match status" value="1"/>
</dbReference>
<gene>
    <name evidence="17" type="ORF">M670_01765</name>
</gene>
<dbReference type="AlphaFoldDB" id="A0A072NMP3"/>
<dbReference type="GO" id="GO:0018577">
    <property type="term" value="F:catechol 2,3-dioxygenase activity"/>
    <property type="evidence" value="ECO:0007669"/>
    <property type="project" value="UniProtKB-EC"/>
</dbReference>
<keyword evidence="10 15" id="KW-0223">Dioxygenase</keyword>
<evidence type="ECO:0000313" key="18">
    <source>
        <dbReference type="Proteomes" id="UP000027936"/>
    </source>
</evidence>
<dbReference type="GO" id="GO:0008198">
    <property type="term" value="F:ferrous iron binding"/>
    <property type="evidence" value="ECO:0007669"/>
    <property type="project" value="InterPro"/>
</dbReference>
<evidence type="ECO:0000256" key="2">
    <source>
        <dbReference type="ARBA" id="ARBA00001954"/>
    </source>
</evidence>
<dbReference type="PANTHER" id="PTHR43279:SF1">
    <property type="entry name" value="CATECHOL-2,3-DIOXYGENASE"/>
    <property type="match status" value="1"/>
</dbReference>
<keyword evidence="12 15" id="KW-0408">Iron</keyword>
<keyword evidence="11 15" id="KW-0560">Oxidoreductase</keyword>
<dbReference type="RefSeq" id="WP_004432417.1">
    <property type="nucleotide sequence ID" value="NZ_JJRY01000005.1"/>
</dbReference>
<evidence type="ECO:0000256" key="15">
    <source>
        <dbReference type="RuleBase" id="RU000683"/>
    </source>
</evidence>
<dbReference type="Pfam" id="PF22247">
    <property type="entry name" value="Diox-like_N"/>
    <property type="match status" value="1"/>
</dbReference>
<evidence type="ECO:0000313" key="17">
    <source>
        <dbReference type="EMBL" id="KEF38949.1"/>
    </source>
</evidence>
<comment type="cofactor">
    <cofactor evidence="2 15">
        <name>Fe(2+)</name>
        <dbReference type="ChEBI" id="CHEBI:29033"/>
    </cofactor>
</comment>
<evidence type="ECO:0000256" key="6">
    <source>
        <dbReference type="ARBA" id="ARBA00022190"/>
    </source>
</evidence>
<dbReference type="SUPFAM" id="SSF54593">
    <property type="entry name" value="Glyoxalase/Bleomycin resistance protein/Dihydroxybiphenyl dioxygenase"/>
    <property type="match status" value="1"/>
</dbReference>
<dbReference type="InterPro" id="IPR004360">
    <property type="entry name" value="Glyas_Fos-R_dOase_dom"/>
</dbReference>
<dbReference type="GeneID" id="89469708"/>
<evidence type="ECO:0000256" key="1">
    <source>
        <dbReference type="ARBA" id="ARBA00000163"/>
    </source>
</evidence>
<accession>A0A072NMP3</accession>
<dbReference type="InterPro" id="IPR037523">
    <property type="entry name" value="VOC_core"/>
</dbReference>
<comment type="subunit">
    <text evidence="4">Homotetramer.</text>
</comment>
<dbReference type="PROSITE" id="PS00082">
    <property type="entry name" value="EXTRADIOL_DIOXYGENAS"/>
    <property type="match status" value="1"/>
</dbReference>
<organism evidence="17 18">
    <name type="scientific">Schinkia azotoformans MEV2011</name>
    <dbReference type="NCBI Taxonomy" id="1348973"/>
    <lineage>
        <taxon>Bacteria</taxon>
        <taxon>Bacillati</taxon>
        <taxon>Bacillota</taxon>
        <taxon>Bacilli</taxon>
        <taxon>Bacillales</taxon>
        <taxon>Bacillaceae</taxon>
        <taxon>Calidifontibacillus/Schinkia group</taxon>
        <taxon>Schinkia</taxon>
    </lineage>
</organism>
<evidence type="ECO:0000256" key="8">
    <source>
        <dbReference type="ARBA" id="ARBA00022737"/>
    </source>
</evidence>
<dbReference type="EMBL" id="JJRY01000005">
    <property type="protein sequence ID" value="KEF38949.1"/>
    <property type="molecule type" value="Genomic_DNA"/>
</dbReference>
<protein>
    <recommendedName>
        <fullName evidence="6">Metapyrocatechase</fullName>
        <ecNumber evidence="5">1.13.11.2</ecNumber>
    </recommendedName>
    <alternativeName>
        <fullName evidence="14">CatO2ase</fullName>
    </alternativeName>
    <alternativeName>
        <fullName evidence="13">Catechol 2,3-dioxygenase</fullName>
    </alternativeName>
</protein>
<keyword evidence="7" id="KW-0479">Metal-binding</keyword>
<evidence type="ECO:0000256" key="12">
    <source>
        <dbReference type="ARBA" id="ARBA00023004"/>
    </source>
</evidence>
<name>A0A072NMP3_SCHAZ</name>
<comment type="catalytic activity">
    <reaction evidence="1">
        <text>catechol + O2 = (2Z,4E)-2-hydroxy-6-oxohexa-2,4-dienoate + H(+)</text>
        <dbReference type="Rhea" id="RHEA:17337"/>
        <dbReference type="ChEBI" id="CHEBI:15378"/>
        <dbReference type="ChEBI" id="CHEBI:15379"/>
        <dbReference type="ChEBI" id="CHEBI:18135"/>
        <dbReference type="ChEBI" id="CHEBI:71198"/>
        <dbReference type="EC" id="1.13.11.2"/>
    </reaction>
</comment>
<comment type="caution">
    <text evidence="17">The sequence shown here is derived from an EMBL/GenBank/DDBJ whole genome shotgun (WGS) entry which is preliminary data.</text>
</comment>
<feature type="domain" description="VOC" evidence="16">
    <location>
        <begin position="6"/>
        <end position="120"/>
    </location>
</feature>
<dbReference type="PROSITE" id="PS51819">
    <property type="entry name" value="VOC"/>
    <property type="match status" value="2"/>
</dbReference>
<evidence type="ECO:0000256" key="10">
    <source>
        <dbReference type="ARBA" id="ARBA00022964"/>
    </source>
</evidence>
<dbReference type="InterPro" id="IPR029068">
    <property type="entry name" value="Glyas_Bleomycin-R_OHBP_Dase"/>
</dbReference>
<reference evidence="17 18" key="1">
    <citation type="submission" date="2014-04" db="EMBL/GenBank/DDBJ databases">
        <title>Draft genome sequence of Bacillus azotoformans MEV2011, a (co-) denitrifying strain unable to grow in the presence of oxygen.</title>
        <authorList>
            <person name="Nielsen M."/>
            <person name="Schreiber L."/>
            <person name="Finster K."/>
            <person name="Schramm A."/>
        </authorList>
    </citation>
    <scope>NUCLEOTIDE SEQUENCE [LARGE SCALE GENOMIC DNA]</scope>
    <source>
        <strain evidence="17 18">MEV2011</strain>
    </source>
</reference>
<feature type="domain" description="VOC" evidence="16">
    <location>
        <begin position="147"/>
        <end position="266"/>
    </location>
</feature>
<keyword evidence="9 15" id="KW-0058">Aromatic hydrocarbons catabolism</keyword>
<keyword evidence="8" id="KW-0677">Repeat</keyword>
<dbReference type="Gene3D" id="3.10.180.10">
    <property type="entry name" value="2,3-Dihydroxybiphenyl 1,2-Dioxygenase, domain 1"/>
    <property type="match status" value="2"/>
</dbReference>
<dbReference type="InterPro" id="IPR017624">
    <property type="entry name" value="Catechol_2-3_dOase"/>
</dbReference>
<evidence type="ECO:0000256" key="4">
    <source>
        <dbReference type="ARBA" id="ARBA00011881"/>
    </source>
</evidence>
<dbReference type="InterPro" id="IPR000486">
    <property type="entry name" value="Xdiol_ring_cleave_dOase_1/2"/>
</dbReference>
<evidence type="ECO:0000256" key="14">
    <source>
        <dbReference type="ARBA" id="ARBA00031146"/>
    </source>
</evidence>
<dbReference type="EC" id="1.13.11.2" evidence="5"/>
<sequence>MARVMRLGRVELNVLDLEKSVEYYTKVIGLEETGRMENSVYFKAWDEYDHHSLILTKSNKAGLAHMAFKVETLDDLAYYERKIEQFGCTTTRISSHTRLAEGEAVHFILPTGHHCELYHEIGFLGTSVGSLNPHPWVLDSKGIAPHRIDHCLLTGDDLKTVTRFFIEALNFRQSEKITTVDGEELLGSFLFTTNKAHDLAFVKGPDAKLHHAAFAVDSLHDVFKAADLLSMYEVPFDVTPTRHGITRGQTIYFFDPSGNRNEAFAGGYMSYPDMPTITWTEDKIGQGIFYHRRELSESFMKALT</sequence>
<evidence type="ECO:0000256" key="9">
    <source>
        <dbReference type="ARBA" id="ARBA00022797"/>
    </source>
</evidence>
<comment type="similarity">
    <text evidence="3 15">Belongs to the extradiol ring-cleavage dioxygenase family.</text>
</comment>
<dbReference type="InterPro" id="IPR054560">
    <property type="entry name" value="XylE-like_N"/>
</dbReference>
<evidence type="ECO:0000256" key="5">
    <source>
        <dbReference type="ARBA" id="ARBA00013117"/>
    </source>
</evidence>
<dbReference type="PANTHER" id="PTHR43279">
    <property type="entry name" value="CATECHOL-2,3-DIOXYGENASE"/>
    <property type="match status" value="1"/>
</dbReference>
<dbReference type="OrthoDB" id="317332at2"/>
<evidence type="ECO:0000256" key="7">
    <source>
        <dbReference type="ARBA" id="ARBA00022723"/>
    </source>
</evidence>
<evidence type="ECO:0000256" key="11">
    <source>
        <dbReference type="ARBA" id="ARBA00023002"/>
    </source>
</evidence>
<proteinExistence type="inferred from homology"/>